<evidence type="ECO:0000256" key="1">
    <source>
        <dbReference type="ARBA" id="ARBA00022723"/>
    </source>
</evidence>
<dbReference type="PANTHER" id="PTHR13096:SF8">
    <property type="entry name" value="RIBOSOMAL OXYGENASE 1"/>
    <property type="match status" value="1"/>
</dbReference>
<keyword evidence="6" id="KW-1185">Reference proteome</keyword>
<dbReference type="Pfam" id="PF08007">
    <property type="entry name" value="JmjC_2"/>
    <property type="match status" value="1"/>
</dbReference>
<reference evidence="5" key="2">
    <citation type="journal article" date="2019" name="IMA Fungus">
        <title>Genome sequencing and comparison of five Tilletia species to identify candidate genes for the detection of regulated species infecting wheat.</title>
        <authorList>
            <person name="Nguyen H.D.T."/>
            <person name="Sultana T."/>
            <person name="Kesanakurti P."/>
            <person name="Hambleton S."/>
        </authorList>
    </citation>
    <scope>NUCLEOTIDE SEQUENCE</scope>
    <source>
        <strain evidence="5">DAOMC 236416</strain>
    </source>
</reference>
<dbReference type="GO" id="GO:0016706">
    <property type="term" value="F:2-oxoglutarate-dependent dioxygenase activity"/>
    <property type="evidence" value="ECO:0007669"/>
    <property type="project" value="UniProtKB-UniRule"/>
</dbReference>
<keyword evidence="3" id="KW-0539">Nucleus</keyword>
<proteinExistence type="inferred from homology"/>
<keyword evidence="3" id="KW-0560">Oxidoreductase</keyword>
<dbReference type="GO" id="GO:0005506">
    <property type="term" value="F:iron ion binding"/>
    <property type="evidence" value="ECO:0007669"/>
    <property type="project" value="UniProtKB-UniRule"/>
</dbReference>
<gene>
    <name evidence="5" type="ORF">A4X13_0g8867</name>
</gene>
<evidence type="ECO:0000313" key="6">
    <source>
        <dbReference type="Proteomes" id="UP000077521"/>
    </source>
</evidence>
<comment type="caution">
    <text evidence="5">The sequence shown here is derived from an EMBL/GenBank/DDBJ whole genome shotgun (WGS) entry which is preliminary data.</text>
</comment>
<name>A0A8T8SCL6_9BASI</name>
<dbReference type="SUPFAM" id="SSF51197">
    <property type="entry name" value="Clavaminate synthase-like"/>
    <property type="match status" value="1"/>
</dbReference>
<organism evidence="5 6">
    <name type="scientific">Tilletia indica</name>
    <dbReference type="NCBI Taxonomy" id="43049"/>
    <lineage>
        <taxon>Eukaryota</taxon>
        <taxon>Fungi</taxon>
        <taxon>Dikarya</taxon>
        <taxon>Basidiomycota</taxon>
        <taxon>Ustilaginomycotina</taxon>
        <taxon>Exobasidiomycetes</taxon>
        <taxon>Tilletiales</taxon>
        <taxon>Tilletiaceae</taxon>
        <taxon>Tilletia</taxon>
    </lineage>
</organism>
<feature type="non-terminal residue" evidence="5">
    <location>
        <position position="1"/>
    </location>
</feature>
<comment type="cofactor">
    <cofactor evidence="3">
        <name>Fe(2+)</name>
        <dbReference type="ChEBI" id="CHEBI:29033"/>
    </cofactor>
    <text evidence="3">Binds 1 Fe(2+) ion per subunit.</text>
</comment>
<dbReference type="InterPro" id="IPR003347">
    <property type="entry name" value="JmjC_dom"/>
</dbReference>
<comment type="similarity">
    <text evidence="3">Belongs to the ROX family.</text>
</comment>
<keyword evidence="1 3" id="KW-0479">Metal-binding</keyword>
<keyword evidence="3" id="KW-0223">Dioxygenase</keyword>
<dbReference type="InterPro" id="IPR039994">
    <property type="entry name" value="NO66-like"/>
</dbReference>
<evidence type="ECO:0000313" key="5">
    <source>
        <dbReference type="EMBL" id="KAE8237216.1"/>
    </source>
</evidence>
<dbReference type="Proteomes" id="UP000077521">
    <property type="component" value="Unassembled WGS sequence"/>
</dbReference>
<dbReference type="EMBL" id="LWDF02001883">
    <property type="protein sequence ID" value="KAE8237216.1"/>
    <property type="molecule type" value="Genomic_DNA"/>
</dbReference>
<protein>
    <recommendedName>
        <fullName evidence="3">Bifunctional lysine-specific demethylase and histidyl-hydroxylase</fullName>
        <ecNumber evidence="3">1.14.11.-</ecNumber>
    </recommendedName>
</protein>
<dbReference type="GO" id="GO:0005634">
    <property type="term" value="C:nucleus"/>
    <property type="evidence" value="ECO:0007669"/>
    <property type="project" value="UniProtKB-SubCell"/>
</dbReference>
<reference evidence="5" key="1">
    <citation type="submission" date="2016-04" db="EMBL/GenBank/DDBJ databases">
        <authorList>
            <person name="Nguyen H.D."/>
            <person name="Samba Siva P."/>
            <person name="Cullis J."/>
            <person name="Levesque C.A."/>
            <person name="Hambleton S."/>
        </authorList>
    </citation>
    <scope>NUCLEOTIDE SEQUENCE</scope>
    <source>
        <strain evidence="5">DAOMC 236416</strain>
    </source>
</reference>
<keyword evidence="3" id="KW-0804">Transcription</keyword>
<keyword evidence="3" id="KW-0805">Transcription regulation</keyword>
<dbReference type="EC" id="1.14.11.-" evidence="3"/>
<keyword evidence="2 3" id="KW-0408">Iron</keyword>
<evidence type="ECO:0000256" key="2">
    <source>
        <dbReference type="ARBA" id="ARBA00023004"/>
    </source>
</evidence>
<sequence>MRDLSIVEVGLVAGAGDVADAATVGGALGGAAGISYGVSVGASGSAVLGLAGLGAAAGAGLAAAAAGGYAIGTWLNENTPIQSWISNALPDPLTYEEKKPVLLKDAVKLDDFSWRDANEIFERANVASGDFKLSFEGIRPKHEYVERYLDIGTLRHRLIKPVVYDYLRKGATLIANKIANEPRVDALARQIAEFTGRQTVTSAYAAFGERDSFRAHWDTRDVFAIQLIGRKRWIVYEPSMELPLYMQQSKDFEQQHPCPEKPYMDFILEAGDIFYLPRGWWHNPLPIGEETFHLAVGTFPAYAIDYAQWALQQLPEFVSARKSLHDWEQDRQTVASLGQHLDAFLNDPDNYRRFMDEFMGATRVESPLAIDLFGNPAGGRLADDVPLRLSANRPHGLADGYVIANGTKLNL</sequence>
<dbReference type="PROSITE" id="PS51184">
    <property type="entry name" value="JMJC"/>
    <property type="match status" value="1"/>
</dbReference>
<comment type="function">
    <text evidence="3">Oxygenase that can act as both a histone lysine demethylase and a ribosomal histidine hydroxylase.</text>
</comment>
<comment type="subcellular location">
    <subcellularLocation>
        <location evidence="3">Nucleus</location>
    </subcellularLocation>
</comment>
<dbReference type="AlphaFoldDB" id="A0A8T8SCL6"/>
<evidence type="ECO:0000256" key="3">
    <source>
        <dbReference type="RuleBase" id="RU366061"/>
    </source>
</evidence>
<evidence type="ECO:0000259" key="4">
    <source>
        <dbReference type="PROSITE" id="PS51184"/>
    </source>
</evidence>
<dbReference type="Gene3D" id="2.60.120.650">
    <property type="entry name" value="Cupin"/>
    <property type="match status" value="1"/>
</dbReference>
<accession>A0A8T8SCL6</accession>
<feature type="domain" description="JmjC" evidence="4">
    <location>
        <begin position="170"/>
        <end position="315"/>
    </location>
</feature>
<dbReference type="PANTHER" id="PTHR13096">
    <property type="entry name" value="MINA53 MYC INDUCED NUCLEAR ANTIGEN"/>
    <property type="match status" value="1"/>
</dbReference>
<dbReference type="SMART" id="SM00558">
    <property type="entry name" value="JmjC"/>
    <property type="match status" value="1"/>
</dbReference>